<dbReference type="Pfam" id="PF06090">
    <property type="entry name" value="Ins_P5_2-kin"/>
    <property type="match status" value="1"/>
</dbReference>
<protein>
    <recommendedName>
        <fullName evidence="1">Inositol-pentakisphosphate 2-kinase</fullName>
        <ecNumber evidence="1">2.7.1.158</ecNumber>
    </recommendedName>
</protein>
<comment type="domain">
    <text evidence="1">The EXKPK motif is conserved in inositol-pentakisphosphate 2-kinases of both family 1 and 2.</text>
</comment>
<evidence type="ECO:0000313" key="3">
    <source>
        <dbReference type="Proteomes" id="UP000008181"/>
    </source>
</evidence>
<keyword evidence="3" id="KW-1185">Reference proteome</keyword>
<dbReference type="EMBL" id="CP003012">
    <property type="protein sequence ID" value="AEO69202.1"/>
    <property type="molecule type" value="Genomic_DNA"/>
</dbReference>
<dbReference type="EC" id="2.7.1.158" evidence="1"/>
<accession>G2RBN1</accession>
<keyword evidence="1" id="KW-0808">Transferase</keyword>
<dbReference type="GeneID" id="11520229"/>
<evidence type="ECO:0000256" key="1">
    <source>
        <dbReference type="RuleBase" id="RU364126"/>
    </source>
</evidence>
<dbReference type="AlphaFoldDB" id="G2RBN1"/>
<dbReference type="OrthoDB" id="272370at2759"/>
<dbReference type="STRING" id="578455.G2RBN1"/>
<dbReference type="KEGG" id="ttt:THITE_2119339"/>
<evidence type="ECO:0000313" key="2">
    <source>
        <dbReference type="EMBL" id="AEO69202.1"/>
    </source>
</evidence>
<proteinExistence type="predicted"/>
<sequence length="150" mass="16371">MPSTSALSGIPELSLSAAANSDYRLVGEGAANAVFEVVVPPSDRICREIFQGRLLRVPKAGTSAHSCFEIQEYWETAVRPLFEPEDLVQHQLIKLGQDAVTSQLNSALARADHFRRADFRGSRVAATEYGMLVEDMRPSMATYPSSLASV</sequence>
<dbReference type="InterPro" id="IPR009286">
    <property type="entry name" value="Ins_P5_2-kin"/>
</dbReference>
<dbReference type="HOGENOM" id="CLU_1741831_0_0_1"/>
<comment type="function">
    <text evidence="1">Phosphorylates Ins(1,3,4,5,6)P5 at position 2 to form Ins(1,2,3,4,5,6)P6 (InsP6 or phytate).</text>
</comment>
<gene>
    <name evidence="2" type="ORF">THITE_2119339</name>
</gene>
<keyword evidence="1" id="KW-0418">Kinase</keyword>
<dbReference type="eggNOG" id="ENOG502S7VH">
    <property type="taxonomic scope" value="Eukaryota"/>
</dbReference>
<organism evidence="2 3">
    <name type="scientific">Thermothielavioides terrestris (strain ATCC 38088 / NRRL 8126)</name>
    <name type="common">Thielavia terrestris</name>
    <dbReference type="NCBI Taxonomy" id="578455"/>
    <lineage>
        <taxon>Eukaryota</taxon>
        <taxon>Fungi</taxon>
        <taxon>Dikarya</taxon>
        <taxon>Ascomycota</taxon>
        <taxon>Pezizomycotina</taxon>
        <taxon>Sordariomycetes</taxon>
        <taxon>Sordariomycetidae</taxon>
        <taxon>Sordariales</taxon>
        <taxon>Chaetomiaceae</taxon>
        <taxon>Thermothielavioides</taxon>
        <taxon>Thermothielavioides terrestris</taxon>
    </lineage>
</organism>
<dbReference type="RefSeq" id="XP_003655538.1">
    <property type="nucleotide sequence ID" value="XM_003655490.1"/>
</dbReference>
<keyword evidence="1" id="KW-0067">ATP-binding</keyword>
<keyword evidence="1" id="KW-0547">Nucleotide-binding</keyword>
<dbReference type="GO" id="GO:0005524">
    <property type="term" value="F:ATP binding"/>
    <property type="evidence" value="ECO:0007669"/>
    <property type="project" value="UniProtKB-KW"/>
</dbReference>
<comment type="catalytic activity">
    <reaction evidence="1">
        <text>1D-myo-inositol 1,3,4,5,6-pentakisphosphate + ATP = 1D-myo-inositol hexakisphosphate + ADP + H(+)</text>
        <dbReference type="Rhea" id="RHEA:20313"/>
        <dbReference type="ChEBI" id="CHEBI:15378"/>
        <dbReference type="ChEBI" id="CHEBI:30616"/>
        <dbReference type="ChEBI" id="CHEBI:57733"/>
        <dbReference type="ChEBI" id="CHEBI:58130"/>
        <dbReference type="ChEBI" id="CHEBI:456216"/>
        <dbReference type="EC" id="2.7.1.158"/>
    </reaction>
</comment>
<name>G2RBN1_THETT</name>
<reference evidence="2 3" key="1">
    <citation type="journal article" date="2011" name="Nat. Biotechnol.">
        <title>Comparative genomic analysis of the thermophilic biomass-degrading fungi Myceliophthora thermophila and Thielavia terrestris.</title>
        <authorList>
            <person name="Berka R.M."/>
            <person name="Grigoriev I.V."/>
            <person name="Otillar R."/>
            <person name="Salamov A."/>
            <person name="Grimwood J."/>
            <person name="Reid I."/>
            <person name="Ishmael N."/>
            <person name="John T."/>
            <person name="Darmond C."/>
            <person name="Moisan M.-C."/>
            <person name="Henrissat B."/>
            <person name="Coutinho P.M."/>
            <person name="Lombard V."/>
            <person name="Natvig D.O."/>
            <person name="Lindquist E."/>
            <person name="Schmutz J."/>
            <person name="Lucas S."/>
            <person name="Harris P."/>
            <person name="Powlowski J."/>
            <person name="Bellemare A."/>
            <person name="Taylor D."/>
            <person name="Butler G."/>
            <person name="de Vries R.P."/>
            <person name="Allijn I.E."/>
            <person name="van den Brink J."/>
            <person name="Ushinsky S."/>
            <person name="Storms R."/>
            <person name="Powell A.J."/>
            <person name="Paulsen I.T."/>
            <person name="Elbourne L.D.H."/>
            <person name="Baker S.E."/>
            <person name="Magnuson J."/>
            <person name="LaBoissiere S."/>
            <person name="Clutterbuck A.J."/>
            <person name="Martinez D."/>
            <person name="Wogulis M."/>
            <person name="de Leon A.L."/>
            <person name="Rey M.W."/>
            <person name="Tsang A."/>
        </authorList>
    </citation>
    <scope>NUCLEOTIDE SEQUENCE [LARGE SCALE GENOMIC DNA]</scope>
    <source>
        <strain evidence="3">ATCC 38088 / NRRL 8126</strain>
    </source>
</reference>
<dbReference type="GO" id="GO:0035299">
    <property type="term" value="F:inositol-1,3,4,5,6-pentakisphosphate 2-kinase activity"/>
    <property type="evidence" value="ECO:0007669"/>
    <property type="project" value="UniProtKB-EC"/>
</dbReference>
<dbReference type="Proteomes" id="UP000008181">
    <property type="component" value="Chromosome 4"/>
</dbReference>